<gene>
    <name evidence="11" type="ORF">LH29_18970</name>
</gene>
<dbReference type="UniPathway" id="UPA00251">
    <property type="reaction ID" value="UER00321"/>
</dbReference>
<evidence type="ECO:0000256" key="7">
    <source>
        <dbReference type="NCBIfam" id="TIGR01464"/>
    </source>
</evidence>
<comment type="pathway">
    <text evidence="1 8">Porphyrin-containing compound metabolism; protoporphyrin-IX biosynthesis; coproporphyrinogen-III from 5-aminolevulinate: step 4/4.</text>
</comment>
<keyword evidence="12" id="KW-1185">Reference proteome</keyword>
<dbReference type="Gene3D" id="3.20.20.210">
    <property type="match status" value="1"/>
</dbReference>
<reference evidence="11 12" key="1">
    <citation type="submission" date="2014-09" db="EMBL/GenBank/DDBJ databases">
        <title>Draft Genome Sequence of Draconibacterium sp. JN14CK-3.</title>
        <authorList>
            <person name="Dong C."/>
            <person name="Lai Q."/>
            <person name="Shao Z."/>
        </authorList>
    </citation>
    <scope>NUCLEOTIDE SEQUENCE [LARGE SCALE GENOMIC DNA]</scope>
    <source>
        <strain evidence="11 12">JN14CK-3</strain>
    </source>
</reference>
<dbReference type="EMBL" id="JRHC01000005">
    <property type="protein sequence ID" value="KJF42624.1"/>
    <property type="molecule type" value="Genomic_DNA"/>
</dbReference>
<dbReference type="PANTHER" id="PTHR21091:SF169">
    <property type="entry name" value="UROPORPHYRINOGEN DECARBOXYLASE"/>
    <property type="match status" value="1"/>
</dbReference>
<name>A0A0D8J753_9BACT</name>
<evidence type="ECO:0000256" key="6">
    <source>
        <dbReference type="ARBA" id="ARBA00023244"/>
    </source>
</evidence>
<evidence type="ECO:0000256" key="9">
    <source>
        <dbReference type="RuleBase" id="RU004169"/>
    </source>
</evidence>
<dbReference type="AlphaFoldDB" id="A0A0D8J753"/>
<organism evidence="11 12">
    <name type="scientific">Draconibacterium sediminis</name>
    <dbReference type="NCBI Taxonomy" id="1544798"/>
    <lineage>
        <taxon>Bacteria</taxon>
        <taxon>Pseudomonadati</taxon>
        <taxon>Bacteroidota</taxon>
        <taxon>Bacteroidia</taxon>
        <taxon>Marinilabiliales</taxon>
        <taxon>Prolixibacteraceae</taxon>
        <taxon>Draconibacterium</taxon>
    </lineage>
</organism>
<evidence type="ECO:0000256" key="8">
    <source>
        <dbReference type="RuleBase" id="RU000554"/>
    </source>
</evidence>
<evidence type="ECO:0000313" key="11">
    <source>
        <dbReference type="EMBL" id="KJF42624.1"/>
    </source>
</evidence>
<dbReference type="InterPro" id="IPR038071">
    <property type="entry name" value="UROD/MetE-like_sf"/>
</dbReference>
<dbReference type="GO" id="GO:0006782">
    <property type="term" value="P:protoporphyrinogen IX biosynthetic process"/>
    <property type="evidence" value="ECO:0007669"/>
    <property type="project" value="UniProtKB-UniPathway"/>
</dbReference>
<dbReference type="OrthoDB" id="9806656at2"/>
<keyword evidence="6 8" id="KW-0627">Porphyrin biosynthesis</keyword>
<evidence type="ECO:0000313" key="12">
    <source>
        <dbReference type="Proteomes" id="UP000032544"/>
    </source>
</evidence>
<evidence type="ECO:0000256" key="2">
    <source>
        <dbReference type="ARBA" id="ARBA00009935"/>
    </source>
</evidence>
<protein>
    <recommendedName>
        <fullName evidence="3 7">Uroporphyrinogen decarboxylase</fullName>
        <ecNumber evidence="3 7">4.1.1.37</ecNumber>
    </recommendedName>
</protein>
<comment type="catalytic activity">
    <reaction evidence="8">
        <text>uroporphyrinogen III + 4 H(+) = coproporphyrinogen III + 4 CO2</text>
        <dbReference type="Rhea" id="RHEA:19865"/>
        <dbReference type="ChEBI" id="CHEBI:15378"/>
        <dbReference type="ChEBI" id="CHEBI:16526"/>
        <dbReference type="ChEBI" id="CHEBI:57308"/>
        <dbReference type="ChEBI" id="CHEBI:57309"/>
        <dbReference type="EC" id="4.1.1.37"/>
    </reaction>
</comment>
<dbReference type="CDD" id="cd00717">
    <property type="entry name" value="URO-D"/>
    <property type="match status" value="1"/>
</dbReference>
<dbReference type="STRING" id="1544798.LH29_18970"/>
<evidence type="ECO:0000256" key="4">
    <source>
        <dbReference type="ARBA" id="ARBA00022793"/>
    </source>
</evidence>
<dbReference type="GO" id="GO:0004853">
    <property type="term" value="F:uroporphyrinogen decarboxylase activity"/>
    <property type="evidence" value="ECO:0007669"/>
    <property type="project" value="UniProtKB-UniRule"/>
</dbReference>
<comment type="similarity">
    <text evidence="2 9">Belongs to the uroporphyrinogen decarboxylase family.</text>
</comment>
<sequence>MEKGIFIKTLEGQKTERPPVWFMRQAGRVLPSYLEMRKQYSFAALMRDPELAAKVTLLPVYDLGVDAAILFSDILVIPEAMGMELTFTDSGPRFATALKDLDDPMSLINPDATKLEYIYDVIDKIQETKPADFPLIGFCGAPFTTLCYMVQGLGTNHTFPDAVSLLYKDKKLAKQLLGAITDLSIEYALNQVKHGVAAFQIFETHAGLIPADLYMELIMPFVRKISAAVMETGTPTIFLPKGLGTGLKQLQSGDADFISVDWQVPIKEAREMIPADMGIQGNLDPRILFANQEVIEAKLQEYLSFGAEEDKWIFNVGHGFVPGIPVENAKFVVDWIKSANWNG</sequence>
<dbReference type="SUPFAM" id="SSF51726">
    <property type="entry name" value="UROD/MetE-like"/>
    <property type="match status" value="1"/>
</dbReference>
<keyword evidence="4 8" id="KW-0210">Decarboxylase</keyword>
<evidence type="ECO:0000256" key="5">
    <source>
        <dbReference type="ARBA" id="ARBA00023239"/>
    </source>
</evidence>
<dbReference type="PANTHER" id="PTHR21091">
    <property type="entry name" value="METHYLTETRAHYDROFOLATE:HOMOCYSTEINE METHYLTRANSFERASE RELATED"/>
    <property type="match status" value="1"/>
</dbReference>
<dbReference type="InterPro" id="IPR006361">
    <property type="entry name" value="Uroporphyrinogen_deCO2ase_HemE"/>
</dbReference>
<proteinExistence type="inferred from homology"/>
<evidence type="ECO:0000256" key="1">
    <source>
        <dbReference type="ARBA" id="ARBA00004804"/>
    </source>
</evidence>
<dbReference type="GO" id="GO:0005829">
    <property type="term" value="C:cytosol"/>
    <property type="evidence" value="ECO:0007669"/>
    <property type="project" value="TreeGrafter"/>
</dbReference>
<evidence type="ECO:0000256" key="3">
    <source>
        <dbReference type="ARBA" id="ARBA00012288"/>
    </source>
</evidence>
<dbReference type="RefSeq" id="WP_045032477.1">
    <property type="nucleotide sequence ID" value="NZ_JRHC01000005.1"/>
</dbReference>
<accession>A0A0D8J753</accession>
<dbReference type="PROSITE" id="PS00906">
    <property type="entry name" value="UROD_1"/>
    <property type="match status" value="1"/>
</dbReference>
<dbReference type="Proteomes" id="UP000032544">
    <property type="component" value="Unassembled WGS sequence"/>
</dbReference>
<keyword evidence="5 8" id="KW-0456">Lyase</keyword>
<dbReference type="InterPro" id="IPR000257">
    <property type="entry name" value="Uroporphyrinogen_deCOase"/>
</dbReference>
<evidence type="ECO:0000259" key="10">
    <source>
        <dbReference type="PROSITE" id="PS00906"/>
    </source>
</evidence>
<dbReference type="Pfam" id="PF01208">
    <property type="entry name" value="URO-D"/>
    <property type="match status" value="1"/>
</dbReference>
<feature type="domain" description="Uroporphyrinogen decarboxylase (URO-D)" evidence="10">
    <location>
        <begin position="19"/>
        <end position="28"/>
    </location>
</feature>
<dbReference type="EC" id="4.1.1.37" evidence="3 7"/>
<dbReference type="PATRIC" id="fig|1544798.3.peg.3966"/>
<comment type="caution">
    <text evidence="11">The sequence shown here is derived from an EMBL/GenBank/DDBJ whole genome shotgun (WGS) entry which is preliminary data.</text>
</comment>
<dbReference type="NCBIfam" id="TIGR01464">
    <property type="entry name" value="hemE"/>
    <property type="match status" value="1"/>
</dbReference>